<dbReference type="AlphaFoldDB" id="A0A174I2B5"/>
<proteinExistence type="predicted"/>
<accession>A0A174I2B5</accession>
<gene>
    <name evidence="1" type="ORF">ERS852511_00088</name>
</gene>
<name>A0A174I2B5_BACT4</name>
<protein>
    <submittedName>
        <fullName evidence="1">Uncharacterized protein</fullName>
    </submittedName>
</protein>
<reference evidence="1 2" key="1">
    <citation type="submission" date="2015-09" db="EMBL/GenBank/DDBJ databases">
        <authorList>
            <consortium name="Pathogen Informatics"/>
        </authorList>
    </citation>
    <scope>NUCLEOTIDE SEQUENCE [LARGE SCALE GENOMIC DNA]</scope>
    <source>
        <strain evidence="1 2">2789STDY5834899</strain>
    </source>
</reference>
<dbReference type="Proteomes" id="UP000095576">
    <property type="component" value="Unassembled WGS sequence"/>
</dbReference>
<dbReference type="EMBL" id="CZAP01000001">
    <property type="protein sequence ID" value="CUO79195.1"/>
    <property type="molecule type" value="Genomic_DNA"/>
</dbReference>
<organism evidence="1 2">
    <name type="scientific">Bacteroides thetaiotaomicron</name>
    <dbReference type="NCBI Taxonomy" id="818"/>
    <lineage>
        <taxon>Bacteria</taxon>
        <taxon>Pseudomonadati</taxon>
        <taxon>Bacteroidota</taxon>
        <taxon>Bacteroidia</taxon>
        <taxon>Bacteroidales</taxon>
        <taxon>Bacteroidaceae</taxon>
        <taxon>Bacteroides</taxon>
    </lineage>
</organism>
<evidence type="ECO:0000313" key="1">
    <source>
        <dbReference type="EMBL" id="CUO79195.1"/>
    </source>
</evidence>
<evidence type="ECO:0000313" key="2">
    <source>
        <dbReference type="Proteomes" id="UP000095576"/>
    </source>
</evidence>
<sequence length="35" mass="3975">MKNEPIKKLELITQYIKNNYIGFVSIDATGDDKCA</sequence>